<dbReference type="InterPro" id="IPR000821">
    <property type="entry name" value="Ala_racemase"/>
</dbReference>
<dbReference type="EMBL" id="BJUZ01000001">
    <property type="protein sequence ID" value="GEK92922.1"/>
    <property type="molecule type" value="Genomic_DNA"/>
</dbReference>
<dbReference type="Pfam" id="PF01168">
    <property type="entry name" value="Ala_racemase_N"/>
    <property type="match status" value="1"/>
</dbReference>
<dbReference type="NCBIfam" id="TIGR00492">
    <property type="entry name" value="alr"/>
    <property type="match status" value="1"/>
</dbReference>
<comment type="pathway">
    <text evidence="7">Amino-acid biosynthesis; D-alanine biosynthesis; D-alanine from L-alanine: step 1/1.</text>
</comment>
<feature type="active site" description="Proton acceptor; specific for L-alanine" evidence="7">
    <location>
        <position position="261"/>
    </location>
</feature>
<dbReference type="Gene3D" id="2.40.37.10">
    <property type="entry name" value="Lyase, Ornithine Decarboxylase, Chain A, domain 1"/>
    <property type="match status" value="1"/>
</dbReference>
<dbReference type="InterPro" id="IPR029066">
    <property type="entry name" value="PLP-binding_barrel"/>
</dbReference>
<keyword evidence="5 7" id="KW-0663">Pyridoxal phosphate</keyword>
<name>A0A511AZA7_9PROT</name>
<evidence type="ECO:0000256" key="4">
    <source>
        <dbReference type="ARBA" id="ARBA00013089"/>
    </source>
</evidence>
<dbReference type="PANTHER" id="PTHR30511:SF0">
    <property type="entry name" value="ALANINE RACEMASE, CATABOLIC-RELATED"/>
    <property type="match status" value="1"/>
</dbReference>
<keyword evidence="6 7" id="KW-0413">Isomerase</keyword>
<dbReference type="GO" id="GO:0030632">
    <property type="term" value="P:D-alanine biosynthetic process"/>
    <property type="evidence" value="ECO:0007669"/>
    <property type="project" value="UniProtKB-UniRule"/>
</dbReference>
<comment type="catalytic activity">
    <reaction evidence="1 7">
        <text>L-alanine = D-alanine</text>
        <dbReference type="Rhea" id="RHEA:20249"/>
        <dbReference type="ChEBI" id="CHEBI:57416"/>
        <dbReference type="ChEBI" id="CHEBI:57972"/>
        <dbReference type="EC" id="5.1.1.1"/>
    </reaction>
</comment>
<dbReference type="InterPro" id="IPR020622">
    <property type="entry name" value="Ala_racemase_pyridoxalP-BS"/>
</dbReference>
<dbReference type="RefSeq" id="WP_146794040.1">
    <property type="nucleotide sequence ID" value="NZ_BARC01000004.1"/>
</dbReference>
<dbReference type="PRINTS" id="PR00992">
    <property type="entry name" value="ALARACEMASE"/>
</dbReference>
<dbReference type="InterPro" id="IPR011079">
    <property type="entry name" value="Ala_racemase_C"/>
</dbReference>
<evidence type="ECO:0000256" key="3">
    <source>
        <dbReference type="ARBA" id="ARBA00007880"/>
    </source>
</evidence>
<proteinExistence type="inferred from homology"/>
<dbReference type="GO" id="GO:0008784">
    <property type="term" value="F:alanine racemase activity"/>
    <property type="evidence" value="ECO:0007669"/>
    <property type="project" value="UniProtKB-UniRule"/>
</dbReference>
<dbReference type="OrthoDB" id="9813814at2"/>
<comment type="similarity">
    <text evidence="3 7">Belongs to the alanine racemase family.</text>
</comment>
<dbReference type="HAMAP" id="MF_01201">
    <property type="entry name" value="Ala_racemase"/>
    <property type="match status" value="1"/>
</dbReference>
<accession>A0A511AZA7</accession>
<sequence length="375" mass="40309">MQHVFDGTTSDRAGAWLSVDLDALTRNYLFLSKKVGPAECAAVVKADAYGLGLTHVGPVLERAGARTFFVAHMEEGVALRKILPNVRIFVLHGFMPGCAEEMLTNNLLPVLNDVSQVRAWKTLSVKIGHALPAAIQFDSGMSRFGLSEADLDIPGLLDETLKPVLVMSHLACADMPDSIFSATQRERFLQMASRFPGVPRSLSASSGIFLGPDYHFELVRPGAALYGIAPDGGPNPLSAVISLDARVVQVRSIKAGDRVGYGLTWTAKEPTRLATLGIGYADGFFRAQAGQAAVWYQDVRLPLVGRVSMDSISIDISALPDSTLKPGDILSVVGPKQDVDALARTGGTIGYEILTSLGSRFHRVYKMEKVLAESI</sequence>
<gene>
    <name evidence="11" type="ORF">GWA01_06920</name>
</gene>
<dbReference type="SMART" id="SM01005">
    <property type="entry name" value="Ala_racemase_C"/>
    <property type="match status" value="1"/>
</dbReference>
<dbReference type="CDD" id="cd00430">
    <property type="entry name" value="PLPDE_III_AR"/>
    <property type="match status" value="1"/>
</dbReference>
<dbReference type="PROSITE" id="PS00395">
    <property type="entry name" value="ALANINE_RACEMASE"/>
    <property type="match status" value="1"/>
</dbReference>
<dbReference type="SUPFAM" id="SSF50621">
    <property type="entry name" value="Alanine racemase C-terminal domain-like"/>
    <property type="match status" value="1"/>
</dbReference>
<dbReference type="SUPFAM" id="SSF51419">
    <property type="entry name" value="PLP-binding barrel"/>
    <property type="match status" value="1"/>
</dbReference>
<dbReference type="GO" id="GO:0030170">
    <property type="term" value="F:pyridoxal phosphate binding"/>
    <property type="evidence" value="ECO:0007669"/>
    <property type="project" value="UniProtKB-UniRule"/>
</dbReference>
<dbReference type="PANTHER" id="PTHR30511">
    <property type="entry name" value="ALANINE RACEMASE"/>
    <property type="match status" value="1"/>
</dbReference>
<evidence type="ECO:0000259" key="10">
    <source>
        <dbReference type="SMART" id="SM01005"/>
    </source>
</evidence>
<dbReference type="EC" id="5.1.1.1" evidence="4 7"/>
<feature type="domain" description="Alanine racemase C-terminal" evidence="10">
    <location>
        <begin position="240"/>
        <end position="366"/>
    </location>
</feature>
<dbReference type="Proteomes" id="UP000321230">
    <property type="component" value="Unassembled WGS sequence"/>
</dbReference>
<feature type="active site" description="Proton acceptor; specific for D-alanine" evidence="7">
    <location>
        <position position="45"/>
    </location>
</feature>
<evidence type="ECO:0000256" key="8">
    <source>
        <dbReference type="PIRSR" id="PIRSR600821-50"/>
    </source>
</evidence>
<evidence type="ECO:0000256" key="2">
    <source>
        <dbReference type="ARBA" id="ARBA00001933"/>
    </source>
</evidence>
<feature type="binding site" evidence="7 9">
    <location>
        <position position="309"/>
    </location>
    <ligand>
        <name>substrate</name>
    </ligand>
</feature>
<evidence type="ECO:0000256" key="5">
    <source>
        <dbReference type="ARBA" id="ARBA00022898"/>
    </source>
</evidence>
<dbReference type="InterPro" id="IPR009006">
    <property type="entry name" value="Ala_racemase/Decarboxylase_C"/>
</dbReference>
<evidence type="ECO:0000256" key="1">
    <source>
        <dbReference type="ARBA" id="ARBA00000316"/>
    </source>
</evidence>
<comment type="cofactor">
    <cofactor evidence="2 7 8">
        <name>pyridoxal 5'-phosphate</name>
        <dbReference type="ChEBI" id="CHEBI:597326"/>
    </cofactor>
</comment>
<evidence type="ECO:0000313" key="11">
    <source>
        <dbReference type="EMBL" id="GEK92922.1"/>
    </source>
</evidence>
<feature type="binding site" evidence="7 9">
    <location>
        <position position="143"/>
    </location>
    <ligand>
        <name>substrate</name>
    </ligand>
</feature>
<dbReference type="Pfam" id="PF00842">
    <property type="entry name" value="Ala_racemase_C"/>
    <property type="match status" value="1"/>
</dbReference>
<dbReference type="AlphaFoldDB" id="A0A511AZA7"/>
<dbReference type="GO" id="GO:0005829">
    <property type="term" value="C:cytosol"/>
    <property type="evidence" value="ECO:0007669"/>
    <property type="project" value="TreeGrafter"/>
</dbReference>
<evidence type="ECO:0000256" key="6">
    <source>
        <dbReference type="ARBA" id="ARBA00023235"/>
    </source>
</evidence>
<evidence type="ECO:0000256" key="9">
    <source>
        <dbReference type="PIRSR" id="PIRSR600821-52"/>
    </source>
</evidence>
<evidence type="ECO:0000313" key="12">
    <source>
        <dbReference type="Proteomes" id="UP000321230"/>
    </source>
</evidence>
<comment type="function">
    <text evidence="7">Catalyzes the interconversion of L-alanine and D-alanine. May also act on other amino acids.</text>
</comment>
<protein>
    <recommendedName>
        <fullName evidence="4 7">Alanine racemase</fullName>
        <ecNumber evidence="4 7">5.1.1.1</ecNumber>
    </recommendedName>
</protein>
<organism evidence="11 12">
    <name type="scientific">Gluconobacter wancherniae NBRC 103581</name>
    <dbReference type="NCBI Taxonomy" id="656744"/>
    <lineage>
        <taxon>Bacteria</taxon>
        <taxon>Pseudomonadati</taxon>
        <taxon>Pseudomonadota</taxon>
        <taxon>Alphaproteobacteria</taxon>
        <taxon>Acetobacterales</taxon>
        <taxon>Acetobacteraceae</taxon>
        <taxon>Gluconobacter</taxon>
    </lineage>
</organism>
<reference evidence="11 12" key="1">
    <citation type="submission" date="2019-07" db="EMBL/GenBank/DDBJ databases">
        <title>Whole genome shotgun sequence of Gluconobacter wancherniae NBRC 103581.</title>
        <authorList>
            <person name="Hosoyama A."/>
            <person name="Uohara A."/>
            <person name="Ohji S."/>
            <person name="Ichikawa N."/>
        </authorList>
    </citation>
    <scope>NUCLEOTIDE SEQUENCE [LARGE SCALE GENOMIC DNA]</scope>
    <source>
        <strain evidence="11 12">NBRC 103581</strain>
    </source>
</reference>
<keyword evidence="12" id="KW-1185">Reference proteome</keyword>
<evidence type="ECO:0000256" key="7">
    <source>
        <dbReference type="HAMAP-Rule" id="MF_01201"/>
    </source>
</evidence>
<dbReference type="UniPathway" id="UPA00042">
    <property type="reaction ID" value="UER00497"/>
</dbReference>
<dbReference type="InterPro" id="IPR001608">
    <property type="entry name" value="Ala_racemase_N"/>
</dbReference>
<feature type="modified residue" description="N6-(pyridoxal phosphate)lysine" evidence="7 8">
    <location>
        <position position="45"/>
    </location>
</feature>
<comment type="caution">
    <text evidence="11">The sequence shown here is derived from an EMBL/GenBank/DDBJ whole genome shotgun (WGS) entry which is preliminary data.</text>
</comment>
<dbReference type="Gene3D" id="3.20.20.10">
    <property type="entry name" value="Alanine racemase"/>
    <property type="match status" value="1"/>
</dbReference>